<evidence type="ECO:0000256" key="13">
    <source>
        <dbReference type="ARBA" id="ARBA00047308"/>
    </source>
</evidence>
<dbReference type="PRINTS" id="PR00119">
    <property type="entry name" value="CATATPASE"/>
</dbReference>
<dbReference type="GO" id="GO:0005524">
    <property type="term" value="F:ATP binding"/>
    <property type="evidence" value="ECO:0007669"/>
    <property type="project" value="UniProtKB-UniRule"/>
</dbReference>
<dbReference type="PROSITE" id="PS00154">
    <property type="entry name" value="ATPASE_E1_E2"/>
    <property type="match status" value="1"/>
</dbReference>
<dbReference type="RefSeq" id="WP_028710085.1">
    <property type="nucleotide sequence ID" value="NZ_CP038203.1"/>
</dbReference>
<comment type="catalytic activity">
    <reaction evidence="13">
        <text>Zn(2+)(in) + ATP + H2O = Zn(2+)(out) + ADP + phosphate + H(+)</text>
        <dbReference type="Rhea" id="RHEA:20621"/>
        <dbReference type="ChEBI" id="CHEBI:15377"/>
        <dbReference type="ChEBI" id="CHEBI:15378"/>
        <dbReference type="ChEBI" id="CHEBI:29105"/>
        <dbReference type="ChEBI" id="CHEBI:30616"/>
        <dbReference type="ChEBI" id="CHEBI:43474"/>
        <dbReference type="ChEBI" id="CHEBI:456216"/>
        <dbReference type="EC" id="7.2.2.12"/>
    </reaction>
</comment>
<dbReference type="Gene3D" id="2.70.150.10">
    <property type="entry name" value="Calcium-transporting ATPase, cytoplasmic transduction domain A"/>
    <property type="match status" value="1"/>
</dbReference>
<evidence type="ECO:0000256" key="15">
    <source>
        <dbReference type="SAM" id="MobiDB-lite"/>
    </source>
</evidence>
<evidence type="ECO:0000256" key="8">
    <source>
        <dbReference type="ARBA" id="ARBA00022840"/>
    </source>
</evidence>
<keyword evidence="5 14" id="KW-0812">Transmembrane</keyword>
<reference evidence="18 20" key="2">
    <citation type="submission" date="2020-07" db="EMBL/GenBank/DDBJ databases">
        <title>The complete genome of Paracoccus pantotrophus ACCC 10489.</title>
        <authorList>
            <person name="Si Y."/>
        </authorList>
    </citation>
    <scope>NUCLEOTIDE SEQUENCE [LARGE SCALE GENOMIC DNA]</scope>
    <source>
        <strain evidence="18 20">ACCC10489</strain>
    </source>
</reference>
<dbReference type="GO" id="GO:0046872">
    <property type="term" value="F:metal ion binding"/>
    <property type="evidence" value="ECO:0007669"/>
    <property type="project" value="UniProtKB-KW"/>
</dbReference>
<keyword evidence="4" id="KW-0597">Phosphoprotein</keyword>
<dbReference type="PANTHER" id="PTHR48085">
    <property type="entry name" value="CADMIUM/ZINC-TRANSPORTING ATPASE HMA2-RELATED"/>
    <property type="match status" value="1"/>
</dbReference>
<dbReference type="InterPro" id="IPR023298">
    <property type="entry name" value="ATPase_P-typ_TM_dom_sf"/>
</dbReference>
<dbReference type="SFLD" id="SFLDS00003">
    <property type="entry name" value="Haloacid_Dehalogenase"/>
    <property type="match status" value="1"/>
</dbReference>
<dbReference type="InterPro" id="IPR036412">
    <property type="entry name" value="HAD-like_sf"/>
</dbReference>
<feature type="region of interest" description="Disordered" evidence="15">
    <location>
        <begin position="79"/>
        <end position="105"/>
    </location>
</feature>
<evidence type="ECO:0000256" key="10">
    <source>
        <dbReference type="ARBA" id="ARBA00022989"/>
    </source>
</evidence>
<keyword evidence="6 14" id="KW-0479">Metal-binding</keyword>
<dbReference type="NCBIfam" id="TIGR01525">
    <property type="entry name" value="ATPase-IB_hvy"/>
    <property type="match status" value="1"/>
</dbReference>
<reference evidence="17 19" key="1">
    <citation type="submission" date="2019-01" db="EMBL/GenBank/DDBJ databases">
        <title>Complete Genome Sequence and Annotation of the Paracoccus pantotrophus type strain DSM 2944.</title>
        <authorList>
            <person name="Bockwoldt J.A."/>
            <person name="Zimmermann M."/>
            <person name="Tiso T."/>
            <person name="Blank L.M."/>
        </authorList>
    </citation>
    <scope>NUCLEOTIDE SEQUENCE [LARGE SCALE GENOMIC DNA]</scope>
    <source>
        <strain evidence="17 19">DSM 2944</strain>
    </source>
</reference>
<sequence length="726" mass="74701">MGMEQAQRREWTVTGMDCASCSAKVMRAVERLPGVSEVSVALMAERLALTLTPGTTAEAEIEGVVRKLGYNIAPKGPGAPGPALPDAPAAASHPGVPVRPDRGESWHRTGKGRLVILTGLLLAVAWGLELLAPAAAGQWAFLAACLIGVAPVTRRALAALRMGQPFTIEALMTIAALGALVIGAAQEAALVVFLFALGELLEGVAAGKARDGIRALADLVPRTALLEIDGGGTREIPADRLAIGQVVLVRPGDRIPADGEIVAGISGLDESPVTGESLPRSRGPGEPVLAGSINTEAALRIRVTRAPSDNTIARIIRLVEQAEESRAPTERFIDRFSRWYMPAVVAAAALAMLVPPLGFGADWDTWIYRGLALLLIGCPCALVISVPASIASALSSGARRGLLMKGGAVIEAAAHVRHLAFDKTGTLTLGRPAVVRILPAPGVTEAALLAAAAGVEAGSSHPLAQAILRRAAEAGIAPLPAHAARALPGQGVEAMLGQTRAWVAAPRHAAAMGGLRDASEAEGMEAQGMTVVAVFDQHRPLGLIALRDEPRPDAAEALRQLKAMGIEATMLTGDNPRTAQAIAGALGLGFRAGMLPADKLEAIRDMAAQGGVMMIGDGINDAPALKQASVGVAMGSGTDVALETADAAILRDRVTDVPALIRLARTTMANIRQNIAIALGLKAVFLVTSVLGITGLWIAILADTGATVLVTLNALRLLGHDPGKAG</sequence>
<dbReference type="GO" id="GO:0015086">
    <property type="term" value="F:cadmium ion transmembrane transporter activity"/>
    <property type="evidence" value="ECO:0007669"/>
    <property type="project" value="TreeGrafter"/>
</dbReference>
<dbReference type="InterPro" id="IPR023214">
    <property type="entry name" value="HAD_sf"/>
</dbReference>
<dbReference type="InterPro" id="IPR036163">
    <property type="entry name" value="HMA_dom_sf"/>
</dbReference>
<evidence type="ECO:0000256" key="6">
    <source>
        <dbReference type="ARBA" id="ARBA00022723"/>
    </source>
</evidence>
<evidence type="ECO:0000256" key="9">
    <source>
        <dbReference type="ARBA" id="ARBA00022967"/>
    </source>
</evidence>
<dbReference type="InterPro" id="IPR017969">
    <property type="entry name" value="Heavy-metal-associated_CS"/>
</dbReference>
<dbReference type="SUPFAM" id="SSF81665">
    <property type="entry name" value="Calcium ATPase, transmembrane domain M"/>
    <property type="match status" value="1"/>
</dbReference>
<accession>A0A7H9BY15</accession>
<evidence type="ECO:0000259" key="16">
    <source>
        <dbReference type="PROSITE" id="PS50846"/>
    </source>
</evidence>
<dbReference type="CDD" id="cd00371">
    <property type="entry name" value="HMA"/>
    <property type="match status" value="1"/>
</dbReference>
<dbReference type="GO" id="GO:0005886">
    <property type="term" value="C:plasma membrane"/>
    <property type="evidence" value="ECO:0007669"/>
    <property type="project" value="UniProtKB-SubCell"/>
</dbReference>
<keyword evidence="10 14" id="KW-1133">Transmembrane helix</keyword>
<feature type="transmembrane region" description="Helical" evidence="14">
    <location>
        <begin position="675"/>
        <end position="700"/>
    </location>
</feature>
<evidence type="ECO:0000313" key="18">
    <source>
        <dbReference type="EMBL" id="QLH15675.1"/>
    </source>
</evidence>
<dbReference type="SUPFAM" id="SSF56784">
    <property type="entry name" value="HAD-like"/>
    <property type="match status" value="1"/>
</dbReference>
<dbReference type="AlphaFoldDB" id="A0A7H9BY15"/>
<dbReference type="PRINTS" id="PR00941">
    <property type="entry name" value="CDATPASE"/>
</dbReference>
<evidence type="ECO:0000256" key="5">
    <source>
        <dbReference type="ARBA" id="ARBA00022692"/>
    </source>
</evidence>
<comment type="similarity">
    <text evidence="2 14">Belongs to the cation transport ATPase (P-type) (TC 3.A.3) family. Type IB subfamily.</text>
</comment>
<dbReference type="FunFam" id="2.70.150.10:FF:000002">
    <property type="entry name" value="Copper-transporting ATPase 1, putative"/>
    <property type="match status" value="1"/>
</dbReference>
<feature type="transmembrane region" description="Helical" evidence="14">
    <location>
        <begin position="339"/>
        <end position="359"/>
    </location>
</feature>
<gene>
    <name evidence="17" type="ORF">ESD82_18970</name>
    <name evidence="18" type="ORF">HYQ43_16060</name>
</gene>
<feature type="transmembrane region" description="Helical" evidence="14">
    <location>
        <begin position="112"/>
        <end position="128"/>
    </location>
</feature>
<evidence type="ECO:0000256" key="7">
    <source>
        <dbReference type="ARBA" id="ARBA00022741"/>
    </source>
</evidence>
<dbReference type="InterPro" id="IPR018303">
    <property type="entry name" value="ATPase_P-typ_P_site"/>
</dbReference>
<dbReference type="NCBIfam" id="TIGR01494">
    <property type="entry name" value="ATPase_P-type"/>
    <property type="match status" value="1"/>
</dbReference>
<evidence type="ECO:0000256" key="11">
    <source>
        <dbReference type="ARBA" id="ARBA00023136"/>
    </source>
</evidence>
<dbReference type="SFLD" id="SFLDG00002">
    <property type="entry name" value="C1.7:_P-type_atpase_like"/>
    <property type="match status" value="1"/>
</dbReference>
<dbReference type="CDD" id="cd07546">
    <property type="entry name" value="P-type_ATPase_Pb_Zn_Cd2-like"/>
    <property type="match status" value="1"/>
</dbReference>
<dbReference type="Pfam" id="PF00702">
    <property type="entry name" value="Hydrolase"/>
    <property type="match status" value="1"/>
</dbReference>
<dbReference type="InterPro" id="IPR044492">
    <property type="entry name" value="P_typ_ATPase_HD_dom"/>
</dbReference>
<dbReference type="InterPro" id="IPR059000">
    <property type="entry name" value="ATPase_P-type_domA"/>
</dbReference>
<feature type="domain" description="HMA" evidence="16">
    <location>
        <begin position="7"/>
        <end position="73"/>
    </location>
</feature>
<dbReference type="GO" id="GO:0016887">
    <property type="term" value="F:ATP hydrolysis activity"/>
    <property type="evidence" value="ECO:0007669"/>
    <property type="project" value="InterPro"/>
</dbReference>
<dbReference type="KEGG" id="ppan:ESD82_18970"/>
<evidence type="ECO:0000256" key="14">
    <source>
        <dbReference type="RuleBase" id="RU362081"/>
    </source>
</evidence>
<dbReference type="Pfam" id="PF00122">
    <property type="entry name" value="E1-E2_ATPase"/>
    <property type="match status" value="1"/>
</dbReference>
<dbReference type="PROSITE" id="PS01047">
    <property type="entry name" value="HMA_1"/>
    <property type="match status" value="1"/>
</dbReference>
<evidence type="ECO:0000313" key="20">
    <source>
        <dbReference type="Proteomes" id="UP000509322"/>
    </source>
</evidence>
<dbReference type="InterPro" id="IPR051014">
    <property type="entry name" value="Cation_Transport_ATPase_IB"/>
</dbReference>
<dbReference type="OrthoDB" id="9807843at2"/>
<evidence type="ECO:0000313" key="17">
    <source>
        <dbReference type="EMBL" id="QFG38706.1"/>
    </source>
</evidence>
<dbReference type="SFLD" id="SFLDF00027">
    <property type="entry name" value="p-type_atpase"/>
    <property type="match status" value="1"/>
</dbReference>
<dbReference type="EMBL" id="CP044426">
    <property type="protein sequence ID" value="QFG38706.1"/>
    <property type="molecule type" value="Genomic_DNA"/>
</dbReference>
<dbReference type="PROSITE" id="PS50846">
    <property type="entry name" value="HMA_2"/>
    <property type="match status" value="1"/>
</dbReference>
<dbReference type="InterPro" id="IPR027256">
    <property type="entry name" value="P-typ_ATPase_IB"/>
</dbReference>
<dbReference type="InterPro" id="IPR008250">
    <property type="entry name" value="ATPase_P-typ_transduc_dom_A_sf"/>
</dbReference>
<dbReference type="Gene3D" id="3.30.70.100">
    <property type="match status" value="1"/>
</dbReference>
<dbReference type="GeneID" id="51372680"/>
<keyword evidence="8 14" id="KW-0067">ATP-binding</keyword>
<dbReference type="Pfam" id="PF00403">
    <property type="entry name" value="HMA"/>
    <property type="match status" value="1"/>
</dbReference>
<keyword evidence="9" id="KW-1278">Translocase</keyword>
<evidence type="ECO:0000313" key="19">
    <source>
        <dbReference type="Proteomes" id="UP000326453"/>
    </source>
</evidence>
<dbReference type="PANTHER" id="PTHR48085:SF5">
    <property type="entry name" value="CADMIUM_ZINC-TRANSPORTING ATPASE HMA4-RELATED"/>
    <property type="match status" value="1"/>
</dbReference>
<evidence type="ECO:0000256" key="3">
    <source>
        <dbReference type="ARBA" id="ARBA00022475"/>
    </source>
</evidence>
<dbReference type="EMBL" id="CP058690">
    <property type="protein sequence ID" value="QLH15675.1"/>
    <property type="molecule type" value="Genomic_DNA"/>
</dbReference>
<dbReference type="InterPro" id="IPR006121">
    <property type="entry name" value="HMA_dom"/>
</dbReference>
<dbReference type="EC" id="7.2.2.12" evidence="12"/>
<dbReference type="Proteomes" id="UP000509322">
    <property type="component" value="Chromosome 2"/>
</dbReference>
<dbReference type="PROSITE" id="PS01229">
    <property type="entry name" value="COF_2"/>
    <property type="match status" value="1"/>
</dbReference>
<dbReference type="Proteomes" id="UP000326453">
    <property type="component" value="Chromosome 1"/>
</dbReference>
<dbReference type="InterPro" id="IPR001757">
    <property type="entry name" value="P_typ_ATPase"/>
</dbReference>
<dbReference type="Gene3D" id="3.40.1110.10">
    <property type="entry name" value="Calcium-transporting ATPase, cytoplasmic domain N"/>
    <property type="match status" value="1"/>
</dbReference>
<dbReference type="SUPFAM" id="SSF55008">
    <property type="entry name" value="HMA, heavy metal-associated domain"/>
    <property type="match status" value="1"/>
</dbReference>
<dbReference type="InterPro" id="IPR023299">
    <property type="entry name" value="ATPase_P-typ_cyto_dom_N"/>
</dbReference>
<keyword evidence="11 14" id="KW-0472">Membrane</keyword>
<feature type="transmembrane region" description="Helical" evidence="14">
    <location>
        <begin position="371"/>
        <end position="394"/>
    </location>
</feature>
<keyword evidence="7 14" id="KW-0547">Nucleotide-binding</keyword>
<name>A0A7H9BY15_PARPN</name>
<evidence type="ECO:0000256" key="12">
    <source>
        <dbReference type="ARBA" id="ARBA00039097"/>
    </source>
</evidence>
<proteinExistence type="inferred from homology"/>
<evidence type="ECO:0000256" key="1">
    <source>
        <dbReference type="ARBA" id="ARBA00004651"/>
    </source>
</evidence>
<evidence type="ECO:0000256" key="2">
    <source>
        <dbReference type="ARBA" id="ARBA00006024"/>
    </source>
</evidence>
<comment type="subcellular location">
    <subcellularLocation>
        <location evidence="1">Cell membrane</location>
        <topology evidence="1">Multi-pass membrane protein</topology>
    </subcellularLocation>
</comment>
<keyword evidence="3 14" id="KW-1003">Cell membrane</keyword>
<dbReference type="SUPFAM" id="SSF81653">
    <property type="entry name" value="Calcium ATPase, transduction domain A"/>
    <property type="match status" value="1"/>
</dbReference>
<dbReference type="NCBIfam" id="TIGR01511">
    <property type="entry name" value="ATPase-IB1_Cu"/>
    <property type="match status" value="1"/>
</dbReference>
<protein>
    <recommendedName>
        <fullName evidence="12">P-type Zn(2+) transporter</fullName>
        <ecNumber evidence="12">7.2.2.12</ecNumber>
    </recommendedName>
</protein>
<organism evidence="18 20">
    <name type="scientific">Paracoccus pantotrophus</name>
    <name type="common">Thiosphaera pantotropha</name>
    <dbReference type="NCBI Taxonomy" id="82367"/>
    <lineage>
        <taxon>Bacteria</taxon>
        <taxon>Pseudomonadati</taxon>
        <taxon>Pseudomonadota</taxon>
        <taxon>Alphaproteobacteria</taxon>
        <taxon>Rhodobacterales</taxon>
        <taxon>Paracoccaceae</taxon>
        <taxon>Paracoccus</taxon>
    </lineage>
</organism>
<dbReference type="Gene3D" id="3.40.50.1000">
    <property type="entry name" value="HAD superfamily/HAD-like"/>
    <property type="match status" value="1"/>
</dbReference>
<evidence type="ECO:0000256" key="4">
    <source>
        <dbReference type="ARBA" id="ARBA00022553"/>
    </source>
</evidence>
<dbReference type="GO" id="GO:0016463">
    <property type="term" value="F:P-type zinc transporter activity"/>
    <property type="evidence" value="ECO:0007669"/>
    <property type="project" value="UniProtKB-EC"/>
</dbReference>